<keyword evidence="5 8" id="KW-0812">Transmembrane</keyword>
<dbReference type="PANTHER" id="PTHR38438">
    <property type="entry name" value="RIBOFLAVIN TRANSPORTER RIBU"/>
    <property type="match status" value="1"/>
</dbReference>
<feature type="transmembrane region" description="Helical" evidence="8">
    <location>
        <begin position="83"/>
        <end position="103"/>
    </location>
</feature>
<evidence type="ECO:0000256" key="8">
    <source>
        <dbReference type="SAM" id="Phobius"/>
    </source>
</evidence>
<feature type="transmembrane region" description="Helical" evidence="8">
    <location>
        <begin position="237"/>
        <end position="261"/>
    </location>
</feature>
<comment type="similarity">
    <text evidence="2">Belongs to the prokaryotic riboflavin transporter (P-RFT) (TC 2.A.87) family.</text>
</comment>
<evidence type="ECO:0000256" key="6">
    <source>
        <dbReference type="ARBA" id="ARBA00022989"/>
    </source>
</evidence>
<evidence type="ECO:0000256" key="1">
    <source>
        <dbReference type="ARBA" id="ARBA00004651"/>
    </source>
</evidence>
<keyword evidence="4" id="KW-1003">Cell membrane</keyword>
<feature type="transmembrane region" description="Helical" evidence="8">
    <location>
        <begin position="14"/>
        <end position="39"/>
    </location>
</feature>
<dbReference type="GO" id="GO:0005886">
    <property type="term" value="C:plasma membrane"/>
    <property type="evidence" value="ECO:0007669"/>
    <property type="project" value="UniProtKB-SubCell"/>
</dbReference>
<evidence type="ECO:0000256" key="3">
    <source>
        <dbReference type="ARBA" id="ARBA00022448"/>
    </source>
</evidence>
<evidence type="ECO:0000256" key="4">
    <source>
        <dbReference type="ARBA" id="ARBA00022475"/>
    </source>
</evidence>
<dbReference type="Proteomes" id="UP000824110">
    <property type="component" value="Unassembled WGS sequence"/>
</dbReference>
<keyword evidence="6 8" id="KW-1133">Transmembrane helix</keyword>
<comment type="caution">
    <text evidence="9">The sequence shown here is derived from an EMBL/GenBank/DDBJ whole genome shotgun (WGS) entry which is preliminary data.</text>
</comment>
<reference evidence="9" key="1">
    <citation type="submission" date="2020-10" db="EMBL/GenBank/DDBJ databases">
        <authorList>
            <person name="Gilroy R."/>
        </authorList>
    </citation>
    <scope>NUCLEOTIDE SEQUENCE</scope>
    <source>
        <strain evidence="9">CHK195-12923</strain>
    </source>
</reference>
<feature type="transmembrane region" description="Helical" evidence="8">
    <location>
        <begin position="115"/>
        <end position="142"/>
    </location>
</feature>
<feature type="transmembrane region" description="Helical" evidence="8">
    <location>
        <begin position="173"/>
        <end position="198"/>
    </location>
</feature>
<protein>
    <submittedName>
        <fullName evidence="9">ECF transporter S component</fullName>
    </submittedName>
</protein>
<evidence type="ECO:0000313" key="9">
    <source>
        <dbReference type="EMBL" id="HIU61523.1"/>
    </source>
</evidence>
<sequence>MQNKTSQYFTATRIAVIAMFATIAGVLYVFGFPMGFAFPSWLELNFSDIPALIGTFALGPVSGGIIVFVKVLIKLIIKGTTTVFIGDFADLIIGLAFVVPAGIIYKKHRTFKGALLGMGIGSLCSVALSIIANWLVLIPYYLQVSFGGNWDILLDPMRALFGDGVTEDTFYTYYLWISVLPFNIMRCLIAILITLPVYKRISLLINRMNEKFMPKACVSGDGGEVSAECAAAVRKRLIIRIAVCAAVVLLLVGGVLLRYFLS</sequence>
<gene>
    <name evidence="9" type="ORF">IAB69_02620</name>
</gene>
<dbReference type="EMBL" id="DVNE01000024">
    <property type="protein sequence ID" value="HIU61523.1"/>
    <property type="molecule type" value="Genomic_DNA"/>
</dbReference>
<evidence type="ECO:0000256" key="5">
    <source>
        <dbReference type="ARBA" id="ARBA00022692"/>
    </source>
</evidence>
<name>A0A9D1SJ39_9FIRM</name>
<evidence type="ECO:0000256" key="2">
    <source>
        <dbReference type="ARBA" id="ARBA00005540"/>
    </source>
</evidence>
<feature type="transmembrane region" description="Helical" evidence="8">
    <location>
        <begin position="51"/>
        <end position="77"/>
    </location>
</feature>
<organism evidence="9 10">
    <name type="scientific">Candidatus Coproplasma excrementigallinarum</name>
    <dbReference type="NCBI Taxonomy" id="2840747"/>
    <lineage>
        <taxon>Bacteria</taxon>
        <taxon>Bacillati</taxon>
        <taxon>Bacillota</taxon>
        <taxon>Clostridia</taxon>
        <taxon>Eubacteriales</taxon>
        <taxon>Candidatus Coproplasma</taxon>
    </lineage>
</organism>
<dbReference type="AlphaFoldDB" id="A0A9D1SJ39"/>
<keyword evidence="7 8" id="KW-0472">Membrane</keyword>
<dbReference type="Gene3D" id="1.10.1760.20">
    <property type="match status" value="1"/>
</dbReference>
<dbReference type="PANTHER" id="PTHR38438:SF1">
    <property type="entry name" value="RIBOFLAVIN TRANSPORTER RIBU"/>
    <property type="match status" value="1"/>
</dbReference>
<proteinExistence type="inferred from homology"/>
<reference evidence="9" key="2">
    <citation type="journal article" date="2021" name="PeerJ">
        <title>Extensive microbial diversity within the chicken gut microbiome revealed by metagenomics and culture.</title>
        <authorList>
            <person name="Gilroy R."/>
            <person name="Ravi A."/>
            <person name="Getino M."/>
            <person name="Pursley I."/>
            <person name="Horton D.L."/>
            <person name="Alikhan N.F."/>
            <person name="Baker D."/>
            <person name="Gharbi K."/>
            <person name="Hall N."/>
            <person name="Watson M."/>
            <person name="Adriaenssens E.M."/>
            <person name="Foster-Nyarko E."/>
            <person name="Jarju S."/>
            <person name="Secka A."/>
            <person name="Antonio M."/>
            <person name="Oren A."/>
            <person name="Chaudhuri R.R."/>
            <person name="La Ragione R."/>
            <person name="Hildebrand F."/>
            <person name="Pallen M.J."/>
        </authorList>
    </citation>
    <scope>NUCLEOTIDE SEQUENCE</scope>
    <source>
        <strain evidence="9">CHK195-12923</strain>
    </source>
</reference>
<evidence type="ECO:0000313" key="10">
    <source>
        <dbReference type="Proteomes" id="UP000824110"/>
    </source>
</evidence>
<dbReference type="GO" id="GO:0032217">
    <property type="term" value="F:riboflavin transmembrane transporter activity"/>
    <property type="evidence" value="ECO:0007669"/>
    <property type="project" value="InterPro"/>
</dbReference>
<keyword evidence="3" id="KW-0813">Transport</keyword>
<dbReference type="InterPro" id="IPR024529">
    <property type="entry name" value="ECF_trnsprt_substrate-spec"/>
</dbReference>
<dbReference type="InterPro" id="IPR025720">
    <property type="entry name" value="RibU"/>
</dbReference>
<accession>A0A9D1SJ39</accession>
<dbReference type="Pfam" id="PF12822">
    <property type="entry name" value="ECF_trnsprt"/>
    <property type="match status" value="1"/>
</dbReference>
<comment type="subcellular location">
    <subcellularLocation>
        <location evidence="1">Cell membrane</location>
        <topology evidence="1">Multi-pass membrane protein</topology>
    </subcellularLocation>
</comment>
<evidence type="ECO:0000256" key="7">
    <source>
        <dbReference type="ARBA" id="ARBA00023136"/>
    </source>
</evidence>